<feature type="domain" description="Acyl-CoA oxidase/dehydrogenase middle" evidence="7">
    <location>
        <begin position="183"/>
        <end position="279"/>
    </location>
</feature>
<evidence type="ECO:0000259" key="7">
    <source>
        <dbReference type="Pfam" id="PF02770"/>
    </source>
</evidence>
<reference evidence="9 10" key="2">
    <citation type="journal article" date="2021" name="Curr. Genet.">
        <title>Genetic response to nitrogen starvation in the aggressive Eucalyptus foliar pathogen Teratosphaeria destructans.</title>
        <authorList>
            <person name="Havenga M."/>
            <person name="Wingfield B.D."/>
            <person name="Wingfield M.J."/>
            <person name="Dreyer L.L."/>
            <person name="Roets F."/>
            <person name="Aylward J."/>
        </authorList>
    </citation>
    <scope>NUCLEOTIDE SEQUENCE [LARGE SCALE GENOMIC DNA]</scope>
    <source>
        <strain evidence="9">CMW44962</strain>
    </source>
</reference>
<keyword evidence="4 5" id="KW-0274">FAD</keyword>
<evidence type="ECO:0000313" key="9">
    <source>
        <dbReference type="EMBL" id="KAH9838184.1"/>
    </source>
</evidence>
<feature type="domain" description="Acyl-CoA dehydrogenase/oxidase N-terminal" evidence="8">
    <location>
        <begin position="67"/>
        <end position="179"/>
    </location>
</feature>
<feature type="domain" description="Acyl-CoA dehydrogenase/oxidase C-terminal" evidence="6">
    <location>
        <begin position="293"/>
        <end position="441"/>
    </location>
</feature>
<dbReference type="InterPro" id="IPR009100">
    <property type="entry name" value="AcylCoA_DH/oxidase_NM_dom_sf"/>
</dbReference>
<comment type="cofactor">
    <cofactor evidence="1 5">
        <name>FAD</name>
        <dbReference type="ChEBI" id="CHEBI:57692"/>
    </cofactor>
</comment>
<dbReference type="Gene3D" id="1.10.540.10">
    <property type="entry name" value="Acyl-CoA dehydrogenase/oxidase, N-terminal domain"/>
    <property type="match status" value="1"/>
</dbReference>
<dbReference type="SUPFAM" id="SSF47203">
    <property type="entry name" value="Acyl-CoA dehydrogenase C-terminal domain-like"/>
    <property type="match status" value="1"/>
</dbReference>
<name>A0A9W7SXA7_9PEZI</name>
<proteinExistence type="inferred from homology"/>
<dbReference type="InterPro" id="IPR037069">
    <property type="entry name" value="AcylCoA_DH/ox_N_sf"/>
</dbReference>
<evidence type="ECO:0000259" key="6">
    <source>
        <dbReference type="Pfam" id="PF00441"/>
    </source>
</evidence>
<dbReference type="GO" id="GO:0050660">
    <property type="term" value="F:flavin adenine dinucleotide binding"/>
    <property type="evidence" value="ECO:0007669"/>
    <property type="project" value="InterPro"/>
</dbReference>
<evidence type="ECO:0000256" key="5">
    <source>
        <dbReference type="RuleBase" id="RU362125"/>
    </source>
</evidence>
<dbReference type="SUPFAM" id="SSF56645">
    <property type="entry name" value="Acyl-CoA dehydrogenase NM domain-like"/>
    <property type="match status" value="1"/>
</dbReference>
<evidence type="ECO:0000256" key="4">
    <source>
        <dbReference type="ARBA" id="ARBA00022827"/>
    </source>
</evidence>
<dbReference type="InterPro" id="IPR009075">
    <property type="entry name" value="AcylCo_DH/oxidase_C"/>
</dbReference>
<keyword evidence="5" id="KW-0560">Oxidoreductase</keyword>
<dbReference type="FunFam" id="1.20.140.10:FF:000012">
    <property type="entry name" value="Acyl-CoA dehydrogenase fadE12"/>
    <property type="match status" value="1"/>
</dbReference>
<dbReference type="Gene3D" id="2.40.110.10">
    <property type="entry name" value="Butyryl-CoA Dehydrogenase, subunit A, domain 2"/>
    <property type="match status" value="1"/>
</dbReference>
<dbReference type="PANTHER" id="PTHR43884">
    <property type="entry name" value="ACYL-COA DEHYDROGENASE"/>
    <property type="match status" value="1"/>
</dbReference>
<evidence type="ECO:0000256" key="1">
    <source>
        <dbReference type="ARBA" id="ARBA00001974"/>
    </source>
</evidence>
<evidence type="ECO:0000313" key="10">
    <source>
        <dbReference type="Proteomes" id="UP001138500"/>
    </source>
</evidence>
<comment type="similarity">
    <text evidence="2 5">Belongs to the acyl-CoA dehydrogenase family.</text>
</comment>
<dbReference type="InterPro" id="IPR046373">
    <property type="entry name" value="Acyl-CoA_Oxase/DH_mid-dom_sf"/>
</dbReference>
<dbReference type="Gene3D" id="1.20.140.10">
    <property type="entry name" value="Butyryl-CoA Dehydrogenase, subunit A, domain 3"/>
    <property type="match status" value="1"/>
</dbReference>
<dbReference type="InterPro" id="IPR013786">
    <property type="entry name" value="AcylCoA_DH/ox_N"/>
</dbReference>
<dbReference type="InterPro" id="IPR036250">
    <property type="entry name" value="AcylCo_DH-like_C"/>
</dbReference>
<reference evidence="9 10" key="1">
    <citation type="journal article" date="2018" name="IMA Fungus">
        <title>IMA Genome-F 10: Nine draft genome sequences of Claviceps purpurea s.lat., including C. arundinis, C. humidiphila, and C. cf. spartinae, pseudomolecules for the pitch canker pathogen Fusarium circinatum, draft genome of Davidsoniella eucalypti, Grosmannia galeiformis, Quambalaria eucalypti, and Teratosphaeria destructans.</title>
        <authorList>
            <person name="Wingfield B.D."/>
            <person name="Liu M."/>
            <person name="Nguyen H.D."/>
            <person name="Lane F.A."/>
            <person name="Morgan S.W."/>
            <person name="De Vos L."/>
            <person name="Wilken P.M."/>
            <person name="Duong T.A."/>
            <person name="Aylward J."/>
            <person name="Coetzee M.P."/>
            <person name="Dadej K."/>
            <person name="De Beer Z.W."/>
            <person name="Findlay W."/>
            <person name="Havenga M."/>
            <person name="Kolarik M."/>
            <person name="Menzies J.G."/>
            <person name="Naidoo K."/>
            <person name="Pochopski O."/>
            <person name="Shoukouhi P."/>
            <person name="Santana Q.C."/>
            <person name="Seifert K.A."/>
            <person name="Soal N."/>
            <person name="Steenkamp E.T."/>
            <person name="Tatham C.T."/>
            <person name="van der Nest M.A."/>
            <person name="Wingfield M.J."/>
        </authorList>
    </citation>
    <scope>NUCLEOTIDE SEQUENCE [LARGE SCALE GENOMIC DNA]</scope>
    <source>
        <strain evidence="9">CMW44962</strain>
    </source>
</reference>
<organism evidence="9 10">
    <name type="scientific">Teratosphaeria destructans</name>
    <dbReference type="NCBI Taxonomy" id="418781"/>
    <lineage>
        <taxon>Eukaryota</taxon>
        <taxon>Fungi</taxon>
        <taxon>Dikarya</taxon>
        <taxon>Ascomycota</taxon>
        <taxon>Pezizomycotina</taxon>
        <taxon>Dothideomycetes</taxon>
        <taxon>Dothideomycetidae</taxon>
        <taxon>Mycosphaerellales</taxon>
        <taxon>Teratosphaeriaceae</taxon>
        <taxon>Teratosphaeria</taxon>
    </lineage>
</organism>
<dbReference type="EMBL" id="RIBY02000724">
    <property type="protein sequence ID" value="KAH9838184.1"/>
    <property type="molecule type" value="Genomic_DNA"/>
</dbReference>
<dbReference type="AlphaFoldDB" id="A0A9W7SXA7"/>
<comment type="caution">
    <text evidence="9">The sequence shown here is derived from an EMBL/GenBank/DDBJ whole genome shotgun (WGS) entry which is preliminary data.</text>
</comment>
<keyword evidence="3 5" id="KW-0285">Flavoprotein</keyword>
<protein>
    <submittedName>
        <fullName evidence="9">Acyl-CoA dehydrogenase, C-terminal domain</fullName>
    </submittedName>
</protein>
<accession>A0A9W7SXA7</accession>
<dbReference type="InterPro" id="IPR006091">
    <property type="entry name" value="Acyl-CoA_Oxase/DH_mid-dom"/>
</dbReference>
<keyword evidence="10" id="KW-1185">Reference proteome</keyword>
<evidence type="ECO:0000256" key="2">
    <source>
        <dbReference type="ARBA" id="ARBA00009347"/>
    </source>
</evidence>
<dbReference type="Pfam" id="PF02771">
    <property type="entry name" value="Acyl-CoA_dh_N"/>
    <property type="match status" value="1"/>
</dbReference>
<dbReference type="CDD" id="cd00567">
    <property type="entry name" value="ACAD"/>
    <property type="match status" value="1"/>
</dbReference>
<evidence type="ECO:0000259" key="8">
    <source>
        <dbReference type="Pfam" id="PF02771"/>
    </source>
</evidence>
<dbReference type="Proteomes" id="UP001138500">
    <property type="component" value="Unassembled WGS sequence"/>
</dbReference>
<dbReference type="GO" id="GO:0003995">
    <property type="term" value="F:acyl-CoA dehydrogenase activity"/>
    <property type="evidence" value="ECO:0007669"/>
    <property type="project" value="TreeGrafter"/>
</dbReference>
<dbReference type="Pfam" id="PF02770">
    <property type="entry name" value="Acyl-CoA_dh_M"/>
    <property type="match status" value="1"/>
</dbReference>
<dbReference type="OrthoDB" id="435240at2759"/>
<evidence type="ECO:0000256" key="3">
    <source>
        <dbReference type="ARBA" id="ARBA00022630"/>
    </source>
</evidence>
<sequence length="448" mass="49773">MHASRRHLSSLLKLHPHHVSSSTALFTNRSNATTLTTARKPPHHPIQRRTFVAKATEYLPMYPDYDESQATVREAISKICSRFPESYWLDIDSSARWPSEFQEAVARDGWLGIMMPSRYGGSELGLAEATVMMQTIAESGGGYTASSSVHMNIFGLAPVVKYGSEEQKERSLIPLIQGKERACFAVTEPNTGLDTLKLQSLATRDGDDYILKGSKIWTSTAQVAEKILILVRTKPLQDCTKSTEGLTLFYTTLDRTQVSVTEIKKMGRAAVDTNSLHFDAWRVPATDRIGAEGDGFKMIMHGMNAERILLSGEAVGIGYAALRHAANYARDRVVFGRPIGQNQGIQHPLAKAWCALEGTRSMVMRAARMWDEGFGTGEYANAVKYLAGEHAFTACETAVCCMGGMGYAREYHVERFLREVIIPRLAPVSREMCLNYIAEKVLEMPRSY</sequence>
<gene>
    <name evidence="9" type="ORF">Tdes44962_MAKER08240</name>
</gene>
<dbReference type="Pfam" id="PF00441">
    <property type="entry name" value="Acyl-CoA_dh_1"/>
    <property type="match status" value="1"/>
</dbReference>
<dbReference type="PANTHER" id="PTHR43884:SF12">
    <property type="entry name" value="ISOVALERYL-COA DEHYDROGENASE, MITOCHONDRIAL-RELATED"/>
    <property type="match status" value="1"/>
</dbReference>